<dbReference type="Proteomes" id="UP000241546">
    <property type="component" value="Unassembled WGS sequence"/>
</dbReference>
<evidence type="ECO:0000313" key="2">
    <source>
        <dbReference type="Proteomes" id="UP000241546"/>
    </source>
</evidence>
<name>A0A2T4B1C5_9HYPO</name>
<keyword evidence="2" id="KW-1185">Reference proteome</keyword>
<feature type="non-terminal residue" evidence="1">
    <location>
        <position position="1"/>
    </location>
</feature>
<dbReference type="InterPro" id="IPR046670">
    <property type="entry name" value="DUF6540"/>
</dbReference>
<protein>
    <submittedName>
        <fullName evidence="1">Uncharacterized protein</fullName>
    </submittedName>
</protein>
<dbReference type="AlphaFoldDB" id="A0A2T4B1C5"/>
<gene>
    <name evidence="1" type="ORF">BBK36DRAFT_1127181</name>
</gene>
<dbReference type="GeneID" id="36599587"/>
<reference evidence="2" key="1">
    <citation type="submission" date="2016-07" db="EMBL/GenBank/DDBJ databases">
        <title>Multiple horizontal gene transfer events from other fungi enriched the ability of initially mycotrophic Trichoderma (Ascomycota) to feed on dead plant biomass.</title>
        <authorList>
            <consortium name="DOE Joint Genome Institute"/>
            <person name="Atanasova L."/>
            <person name="Chenthamara K."/>
            <person name="Zhang J."/>
            <person name="Grujic M."/>
            <person name="Henrissat B."/>
            <person name="Kuo A."/>
            <person name="Aerts A."/>
            <person name="Salamov A."/>
            <person name="Lipzen A."/>
            <person name="Labutti K."/>
            <person name="Barry K."/>
            <person name="Miao Y."/>
            <person name="Rahimi M.J."/>
            <person name="Shen Q."/>
            <person name="Grigoriev I.V."/>
            <person name="Kubicek C.P."/>
            <person name="Druzhinina I.S."/>
        </authorList>
    </citation>
    <scope>NUCLEOTIDE SEQUENCE [LARGE SCALE GENOMIC DNA]</scope>
    <source>
        <strain evidence="2">TUCIM 6016</strain>
    </source>
</reference>
<sequence>VATLGIPPPFPLVFPSLAEVWSSSRFAISIFHSPEHHAKPFIKNPRTIFHFDNMADQGYYVVYRLELQFSKASRHSAIYVAMGSQGVGQLLHVRCAVGQRGMMFERQYFVSNGPESLATFVRKTVVGSVAAEDVDQLTEICYTIPTPSAQYINDVCQCDNWVHEACIAFRMAGVLI</sequence>
<evidence type="ECO:0000313" key="1">
    <source>
        <dbReference type="EMBL" id="PTB63127.1"/>
    </source>
</evidence>
<dbReference type="RefSeq" id="XP_024746447.1">
    <property type="nucleotide sequence ID" value="XM_024891469.1"/>
</dbReference>
<proteinExistence type="predicted"/>
<dbReference type="Pfam" id="PF20174">
    <property type="entry name" value="DUF6540"/>
    <property type="match status" value="1"/>
</dbReference>
<dbReference type="OrthoDB" id="4135672at2759"/>
<organism evidence="1 2">
    <name type="scientific">Trichoderma citrinoviride</name>
    <dbReference type="NCBI Taxonomy" id="58853"/>
    <lineage>
        <taxon>Eukaryota</taxon>
        <taxon>Fungi</taxon>
        <taxon>Dikarya</taxon>
        <taxon>Ascomycota</taxon>
        <taxon>Pezizomycotina</taxon>
        <taxon>Sordariomycetes</taxon>
        <taxon>Hypocreomycetidae</taxon>
        <taxon>Hypocreales</taxon>
        <taxon>Hypocreaceae</taxon>
        <taxon>Trichoderma</taxon>
    </lineage>
</organism>
<dbReference type="EMBL" id="KZ680220">
    <property type="protein sequence ID" value="PTB63127.1"/>
    <property type="molecule type" value="Genomic_DNA"/>
</dbReference>
<accession>A0A2T4B1C5</accession>